<dbReference type="OrthoDB" id="430884at2759"/>
<dbReference type="Gene3D" id="3.40.50.1820">
    <property type="entry name" value="alpha/beta hydrolase"/>
    <property type="match status" value="1"/>
</dbReference>
<keyword evidence="3 5" id="KW-0442">Lipid degradation</keyword>
<evidence type="ECO:0000313" key="8">
    <source>
        <dbReference type="EMBL" id="PON39623.1"/>
    </source>
</evidence>
<evidence type="ECO:0000259" key="7">
    <source>
        <dbReference type="Pfam" id="PF01764"/>
    </source>
</evidence>
<keyword evidence="9" id="KW-1185">Reference proteome</keyword>
<accession>A0A2P5ASV4</accession>
<dbReference type="InterPro" id="IPR029058">
    <property type="entry name" value="AB_hydrolase_fold"/>
</dbReference>
<gene>
    <name evidence="8" type="ORF">PanWU01x14_303610</name>
</gene>
<evidence type="ECO:0000256" key="6">
    <source>
        <dbReference type="SAM" id="MobiDB-lite"/>
    </source>
</evidence>
<evidence type="ECO:0000256" key="4">
    <source>
        <dbReference type="ARBA" id="ARBA00023098"/>
    </source>
</evidence>
<dbReference type="PANTHER" id="PTHR31828">
    <property type="entry name" value="PHOSPHOLIPASE A1-IIGAMMA"/>
    <property type="match status" value="1"/>
</dbReference>
<dbReference type="Proteomes" id="UP000237105">
    <property type="component" value="Unassembled WGS sequence"/>
</dbReference>
<evidence type="ECO:0000256" key="3">
    <source>
        <dbReference type="ARBA" id="ARBA00022963"/>
    </source>
</evidence>
<comment type="caution">
    <text evidence="8">The sequence shown here is derived from an EMBL/GenBank/DDBJ whole genome shotgun (WGS) entry which is preliminary data.</text>
</comment>
<name>A0A2P5ASV4_PARAD</name>
<evidence type="ECO:0000256" key="2">
    <source>
        <dbReference type="ARBA" id="ARBA00022801"/>
    </source>
</evidence>
<protein>
    <recommendedName>
        <fullName evidence="5">Phospholipase A1</fullName>
        <ecNumber evidence="5">3.1.1.-</ecNumber>
    </recommendedName>
</protein>
<dbReference type="AlphaFoldDB" id="A0A2P5ASV4"/>
<dbReference type="EMBL" id="JXTB01000460">
    <property type="protein sequence ID" value="PON39623.1"/>
    <property type="molecule type" value="Genomic_DNA"/>
</dbReference>
<reference evidence="9" key="1">
    <citation type="submission" date="2016-06" db="EMBL/GenBank/DDBJ databases">
        <title>Parallel loss of symbiosis genes in relatives of nitrogen-fixing non-legume Parasponia.</title>
        <authorList>
            <person name="Van Velzen R."/>
            <person name="Holmer R."/>
            <person name="Bu F."/>
            <person name="Rutten L."/>
            <person name="Van Zeijl A."/>
            <person name="Liu W."/>
            <person name="Santuari L."/>
            <person name="Cao Q."/>
            <person name="Sharma T."/>
            <person name="Shen D."/>
            <person name="Roswanjaya Y."/>
            <person name="Wardhani T."/>
            <person name="Kalhor M.S."/>
            <person name="Jansen J."/>
            <person name="Van den Hoogen J."/>
            <person name="Gungor B."/>
            <person name="Hartog M."/>
            <person name="Hontelez J."/>
            <person name="Verver J."/>
            <person name="Yang W.-C."/>
            <person name="Schijlen E."/>
            <person name="Repin R."/>
            <person name="Schilthuizen M."/>
            <person name="Schranz E."/>
            <person name="Heidstra R."/>
            <person name="Miyata K."/>
            <person name="Fedorova E."/>
            <person name="Kohlen W."/>
            <person name="Bisseling T."/>
            <person name="Smit S."/>
            <person name="Geurts R."/>
        </authorList>
    </citation>
    <scope>NUCLEOTIDE SEQUENCE [LARGE SCALE GENOMIC DNA]</scope>
    <source>
        <strain evidence="9">cv. WU1-14</strain>
    </source>
</reference>
<evidence type="ECO:0000256" key="5">
    <source>
        <dbReference type="RuleBase" id="RU367093"/>
    </source>
</evidence>
<sequence>MSRKSTRSGSRFTPRRTAAPSMYVKTSARVQLTTVIEMLRDKYKDEKFTLVVTGNSLGGALATQSAFDFVENKVVDHNVMQQPTTHRPNNHDLMPKLKISKLNLRNISLVGRMILGH</sequence>
<comment type="similarity">
    <text evidence="1 5">Belongs to the AB hydrolase superfamily. Lipase family.</text>
</comment>
<dbReference type="Pfam" id="PF01764">
    <property type="entry name" value="Lipase_3"/>
    <property type="match status" value="1"/>
</dbReference>
<dbReference type="PANTHER" id="PTHR31828:SF10">
    <property type="entry name" value="PHOSPHOLIPASE A1-IIDELTA"/>
    <property type="match status" value="1"/>
</dbReference>
<keyword evidence="4 5" id="KW-0443">Lipid metabolism</keyword>
<evidence type="ECO:0000313" key="9">
    <source>
        <dbReference type="Proteomes" id="UP000237105"/>
    </source>
</evidence>
<dbReference type="InterPro" id="IPR033556">
    <property type="entry name" value="PLA"/>
</dbReference>
<keyword evidence="2 5" id="KW-0378">Hydrolase</keyword>
<feature type="domain" description="Fungal lipase-type" evidence="7">
    <location>
        <begin position="27"/>
        <end position="78"/>
    </location>
</feature>
<dbReference type="GO" id="GO:0008970">
    <property type="term" value="F:phospholipase A1 activity"/>
    <property type="evidence" value="ECO:0007669"/>
    <property type="project" value="UniProtKB-UniRule"/>
</dbReference>
<organism evidence="8 9">
    <name type="scientific">Parasponia andersonii</name>
    <name type="common">Sponia andersonii</name>
    <dbReference type="NCBI Taxonomy" id="3476"/>
    <lineage>
        <taxon>Eukaryota</taxon>
        <taxon>Viridiplantae</taxon>
        <taxon>Streptophyta</taxon>
        <taxon>Embryophyta</taxon>
        <taxon>Tracheophyta</taxon>
        <taxon>Spermatophyta</taxon>
        <taxon>Magnoliopsida</taxon>
        <taxon>eudicotyledons</taxon>
        <taxon>Gunneridae</taxon>
        <taxon>Pentapetalae</taxon>
        <taxon>rosids</taxon>
        <taxon>fabids</taxon>
        <taxon>Rosales</taxon>
        <taxon>Cannabaceae</taxon>
        <taxon>Parasponia</taxon>
    </lineage>
</organism>
<dbReference type="GO" id="GO:0016042">
    <property type="term" value="P:lipid catabolic process"/>
    <property type="evidence" value="ECO:0007669"/>
    <property type="project" value="UniProtKB-UniRule"/>
</dbReference>
<dbReference type="InterPro" id="IPR002921">
    <property type="entry name" value="Fungal_lipase-type"/>
</dbReference>
<dbReference type="EC" id="3.1.1.-" evidence="5"/>
<comment type="function">
    <text evidence="5">Acylhydrolase that catalyzes the hydrolysis of phospholipids at the sn-1 position.</text>
</comment>
<proteinExistence type="inferred from homology"/>
<feature type="region of interest" description="Disordered" evidence="6">
    <location>
        <begin position="1"/>
        <end position="20"/>
    </location>
</feature>
<evidence type="ECO:0000256" key="1">
    <source>
        <dbReference type="ARBA" id="ARBA00010701"/>
    </source>
</evidence>
<dbReference type="SUPFAM" id="SSF53474">
    <property type="entry name" value="alpha/beta-Hydrolases"/>
    <property type="match status" value="1"/>
</dbReference>